<proteinExistence type="inferred from homology"/>
<dbReference type="GO" id="GO:0033499">
    <property type="term" value="P:galactose catabolic process via UDP-galactose, Leloir pathway"/>
    <property type="evidence" value="ECO:0007669"/>
    <property type="project" value="TreeGrafter"/>
</dbReference>
<dbReference type="Gene3D" id="2.70.98.10">
    <property type="match status" value="1"/>
</dbReference>
<evidence type="ECO:0000256" key="1">
    <source>
        <dbReference type="ARBA" id="ARBA00005028"/>
    </source>
</evidence>
<dbReference type="PATRIC" id="fig|1439726.3.peg.1421"/>
<feature type="binding site" evidence="8">
    <location>
        <begin position="174"/>
        <end position="176"/>
    </location>
    <ligand>
        <name>beta-D-galactose</name>
        <dbReference type="ChEBI" id="CHEBI:27667"/>
    </ligand>
</feature>
<dbReference type="GO" id="GO:0030246">
    <property type="term" value="F:carbohydrate binding"/>
    <property type="evidence" value="ECO:0007669"/>
    <property type="project" value="InterPro"/>
</dbReference>
<dbReference type="NCBIfam" id="NF008277">
    <property type="entry name" value="PRK11055.1"/>
    <property type="match status" value="1"/>
</dbReference>
<evidence type="ECO:0000256" key="4">
    <source>
        <dbReference type="ARBA" id="ARBA00023277"/>
    </source>
</evidence>
<dbReference type="InterPro" id="IPR011013">
    <property type="entry name" value="Gal_mutarotase_sf_dom"/>
</dbReference>
<dbReference type="AlphaFoldDB" id="A0A1E3H4Q1"/>
<gene>
    <name evidence="9" type="primary">mro</name>
    <name evidence="9" type="ORF">A6302_01353</name>
</gene>
<evidence type="ECO:0000256" key="7">
    <source>
        <dbReference type="PIRSR" id="PIRSR005096-2"/>
    </source>
</evidence>
<dbReference type="GO" id="GO:0004034">
    <property type="term" value="F:aldose 1-epimerase activity"/>
    <property type="evidence" value="ECO:0007669"/>
    <property type="project" value="UniProtKB-EC"/>
</dbReference>
<dbReference type="SUPFAM" id="SSF74650">
    <property type="entry name" value="Galactose mutarotase-like"/>
    <property type="match status" value="1"/>
</dbReference>
<comment type="similarity">
    <text evidence="2 5">Belongs to the aldose epimerase family.</text>
</comment>
<dbReference type="InterPro" id="IPR014718">
    <property type="entry name" value="GH-type_carb-bd"/>
</dbReference>
<evidence type="ECO:0000313" key="9">
    <source>
        <dbReference type="EMBL" id="ODN71317.1"/>
    </source>
</evidence>
<dbReference type="InterPro" id="IPR008183">
    <property type="entry name" value="Aldose_1/G6P_1-epimerase"/>
</dbReference>
<comment type="pathway">
    <text evidence="1 5">Carbohydrate metabolism; hexose metabolism.</text>
</comment>
<reference evidence="9 10" key="1">
    <citation type="submission" date="2016-07" db="EMBL/GenBank/DDBJ databases">
        <title>Draft Genome Sequence of Methylobrevis pamukkalensis PK2.</title>
        <authorList>
            <person name="Vasilenko O.V."/>
            <person name="Doronina N.V."/>
            <person name="Shmareva M.N."/>
            <person name="Tarlachkov S.V."/>
            <person name="Mustakhimov I."/>
            <person name="Trotsenko Y.A."/>
        </authorList>
    </citation>
    <scope>NUCLEOTIDE SEQUENCE [LARGE SCALE GENOMIC DNA]</scope>
    <source>
        <strain evidence="9 10">PK2</strain>
    </source>
</reference>
<evidence type="ECO:0000313" key="10">
    <source>
        <dbReference type="Proteomes" id="UP000094622"/>
    </source>
</evidence>
<dbReference type="CDD" id="cd09019">
    <property type="entry name" value="galactose_mutarotase_like"/>
    <property type="match status" value="1"/>
</dbReference>
<comment type="caution">
    <text evidence="9">The sequence shown here is derived from an EMBL/GenBank/DDBJ whole genome shotgun (WGS) entry which is preliminary data.</text>
</comment>
<keyword evidence="10" id="KW-1185">Reference proteome</keyword>
<dbReference type="UniPathway" id="UPA00242"/>
<feature type="active site" description="Proton acceptor" evidence="6">
    <location>
        <position position="302"/>
    </location>
</feature>
<dbReference type="Pfam" id="PF01263">
    <property type="entry name" value="Aldose_epim"/>
    <property type="match status" value="1"/>
</dbReference>
<dbReference type="OrthoDB" id="9779408at2"/>
<keyword evidence="4 5" id="KW-0119">Carbohydrate metabolism</keyword>
<feature type="binding site" evidence="7">
    <location>
        <position position="238"/>
    </location>
    <ligand>
        <name>beta-D-galactose</name>
        <dbReference type="ChEBI" id="CHEBI:27667"/>
    </ligand>
</feature>
<dbReference type="EC" id="5.1.3.3" evidence="5"/>
<dbReference type="InterPro" id="IPR047215">
    <property type="entry name" value="Galactose_mutarotase-like"/>
</dbReference>
<name>A0A1E3H4Q1_9HYPH</name>
<evidence type="ECO:0000256" key="5">
    <source>
        <dbReference type="PIRNR" id="PIRNR005096"/>
    </source>
</evidence>
<feature type="active site" description="Proton donor" evidence="6">
    <location>
        <position position="174"/>
    </location>
</feature>
<dbReference type="PIRSF" id="PIRSF005096">
    <property type="entry name" value="GALM"/>
    <property type="match status" value="1"/>
</dbReference>
<accession>A0A1E3H4Q1</accession>
<evidence type="ECO:0000256" key="3">
    <source>
        <dbReference type="ARBA" id="ARBA00023235"/>
    </source>
</evidence>
<evidence type="ECO:0000256" key="2">
    <source>
        <dbReference type="ARBA" id="ARBA00006206"/>
    </source>
</evidence>
<evidence type="ECO:0000256" key="8">
    <source>
        <dbReference type="PIRSR" id="PIRSR005096-3"/>
    </source>
</evidence>
<keyword evidence="3 5" id="KW-0413">Isomerase</keyword>
<evidence type="ECO:0000256" key="6">
    <source>
        <dbReference type="PIRSR" id="PIRSR005096-1"/>
    </source>
</evidence>
<dbReference type="RefSeq" id="WP_069306292.1">
    <property type="nucleotide sequence ID" value="NZ_MCRJ01000024.1"/>
</dbReference>
<feature type="binding site" evidence="8">
    <location>
        <begin position="76"/>
        <end position="77"/>
    </location>
    <ligand>
        <name>beta-D-galactose</name>
        <dbReference type="ChEBI" id="CHEBI:27667"/>
    </ligand>
</feature>
<dbReference type="PANTHER" id="PTHR10091:SF49">
    <property type="entry name" value="ALDOSE 1-EPIMERASE"/>
    <property type="match status" value="1"/>
</dbReference>
<dbReference type="Proteomes" id="UP000094622">
    <property type="component" value="Unassembled WGS sequence"/>
</dbReference>
<dbReference type="PANTHER" id="PTHR10091">
    <property type="entry name" value="ALDOSE-1-EPIMERASE"/>
    <property type="match status" value="1"/>
</dbReference>
<dbReference type="EMBL" id="MCRJ01000024">
    <property type="protein sequence ID" value="ODN71317.1"/>
    <property type="molecule type" value="Genomic_DNA"/>
</dbReference>
<dbReference type="GO" id="GO:0006006">
    <property type="term" value="P:glucose metabolic process"/>
    <property type="evidence" value="ECO:0007669"/>
    <property type="project" value="TreeGrafter"/>
</dbReference>
<comment type="catalytic activity">
    <reaction evidence="5">
        <text>alpha-D-glucose = beta-D-glucose</text>
        <dbReference type="Rhea" id="RHEA:10264"/>
        <dbReference type="ChEBI" id="CHEBI:15903"/>
        <dbReference type="ChEBI" id="CHEBI:17925"/>
        <dbReference type="EC" id="5.1.3.3"/>
    </reaction>
</comment>
<sequence>MTTRAFGRLATGETVEEITIGRDGLSAAILTFGAILRRLDVSTAQGPRNVVLGFEEVAPYDGDGRYFGAIAGRCANRIAGGAFELDGTSYRLPLNQAGRTHLHGGLRGFAQRLWQVESRDDQSVTLTRRSPDGEEGYPGTLDVSCRYEIAADRRLTITLTATTDAPTLVNLAGHAYFNLDGDGDILDHDLTVAAEAYTPIDADLIPTGEIRPVAGTPFDFRAARPIRRAEAGGRVGYDHNFVLTDARSDTPRLAARLSGQGGLTMDLFTTEPGLQVYDGSMIVPMAGTDGRSFSPNSGICLEPQVFPDAINNPRFPSAVLRPGETYRQVTAYRFGET</sequence>
<protein>
    <recommendedName>
        <fullName evidence="5">Aldose 1-epimerase</fullName>
        <ecNumber evidence="5">5.1.3.3</ecNumber>
    </recommendedName>
</protein>
<dbReference type="InterPro" id="IPR015443">
    <property type="entry name" value="Aldose_1-epimerase"/>
</dbReference>
<organism evidence="9 10">
    <name type="scientific">Methylobrevis pamukkalensis</name>
    <dbReference type="NCBI Taxonomy" id="1439726"/>
    <lineage>
        <taxon>Bacteria</taxon>
        <taxon>Pseudomonadati</taxon>
        <taxon>Pseudomonadota</taxon>
        <taxon>Alphaproteobacteria</taxon>
        <taxon>Hyphomicrobiales</taxon>
        <taxon>Pleomorphomonadaceae</taxon>
        <taxon>Methylobrevis</taxon>
    </lineage>
</organism>